<proteinExistence type="predicted"/>
<dbReference type="Proteomes" id="UP000435837">
    <property type="component" value="Unassembled WGS sequence"/>
</dbReference>
<accession>A0A640S2F8</accession>
<reference evidence="1 2" key="1">
    <citation type="submission" date="2019-12" db="EMBL/GenBank/DDBJ databases">
        <title>Whole genome shotgun sequence of Streptomyces caniferus NBRC 15389.</title>
        <authorList>
            <person name="Ichikawa N."/>
            <person name="Kimura A."/>
            <person name="Kitahashi Y."/>
            <person name="Komaki H."/>
            <person name="Tamura T."/>
        </authorList>
    </citation>
    <scope>NUCLEOTIDE SEQUENCE [LARGE SCALE GENOMIC DNA]</scope>
    <source>
        <strain evidence="1 2">NBRC 15389</strain>
    </source>
</reference>
<organism evidence="1 2">
    <name type="scientific">Streptomyces caniferus</name>
    <dbReference type="NCBI Taxonomy" id="285557"/>
    <lineage>
        <taxon>Bacteria</taxon>
        <taxon>Bacillati</taxon>
        <taxon>Actinomycetota</taxon>
        <taxon>Actinomycetes</taxon>
        <taxon>Kitasatosporales</taxon>
        <taxon>Streptomycetaceae</taxon>
        <taxon>Streptomyces</taxon>
    </lineage>
</organism>
<name>A0A640S2F8_9ACTN</name>
<dbReference type="EMBL" id="BLIN01000002">
    <property type="protein sequence ID" value="GFE05107.1"/>
    <property type="molecule type" value="Genomic_DNA"/>
</dbReference>
<gene>
    <name evidence="1" type="ORF">Scani_13750</name>
</gene>
<comment type="caution">
    <text evidence="1">The sequence shown here is derived from an EMBL/GenBank/DDBJ whole genome shotgun (WGS) entry which is preliminary data.</text>
</comment>
<dbReference type="AlphaFoldDB" id="A0A640S2F8"/>
<sequence>MGSGPDDNAGMADTAAKAVLEGGPEELPERIVPVDPPGAELKIPFRNGYEHFRATSRQQHTAEGALPVYEWWERTELPG</sequence>
<dbReference type="Pfam" id="PF19450">
    <property type="entry name" value="DUF5988"/>
    <property type="match status" value="1"/>
</dbReference>
<protein>
    <submittedName>
        <fullName evidence="1">Uncharacterized protein</fullName>
    </submittedName>
</protein>
<evidence type="ECO:0000313" key="2">
    <source>
        <dbReference type="Proteomes" id="UP000435837"/>
    </source>
</evidence>
<evidence type="ECO:0000313" key="1">
    <source>
        <dbReference type="EMBL" id="GFE05107.1"/>
    </source>
</evidence>
<dbReference type="InterPro" id="IPR046030">
    <property type="entry name" value="DUF5988"/>
</dbReference>